<protein>
    <submittedName>
        <fullName evidence="1">Uncharacterized protein</fullName>
    </submittedName>
</protein>
<dbReference type="AlphaFoldDB" id="A0A9Q8SL30"/>
<gene>
    <name evidence="1" type="ORF">CLUP02_04813</name>
</gene>
<accession>A0A9Q8SL30</accession>
<dbReference type="KEGG" id="clup:CLUP02_04813"/>
<evidence type="ECO:0000313" key="1">
    <source>
        <dbReference type="EMBL" id="UQC79334.1"/>
    </source>
</evidence>
<proteinExistence type="predicted"/>
<organism evidence="1 2">
    <name type="scientific">Colletotrichum lupini</name>
    <dbReference type="NCBI Taxonomy" id="145971"/>
    <lineage>
        <taxon>Eukaryota</taxon>
        <taxon>Fungi</taxon>
        <taxon>Dikarya</taxon>
        <taxon>Ascomycota</taxon>
        <taxon>Pezizomycotina</taxon>
        <taxon>Sordariomycetes</taxon>
        <taxon>Hypocreomycetidae</taxon>
        <taxon>Glomerellales</taxon>
        <taxon>Glomerellaceae</taxon>
        <taxon>Colletotrichum</taxon>
        <taxon>Colletotrichum acutatum species complex</taxon>
    </lineage>
</organism>
<dbReference type="RefSeq" id="XP_049140966.1">
    <property type="nucleotide sequence ID" value="XM_049283823.1"/>
</dbReference>
<dbReference type="EMBL" id="CP019475">
    <property type="protein sequence ID" value="UQC79334.1"/>
    <property type="molecule type" value="Genomic_DNA"/>
</dbReference>
<dbReference type="GeneID" id="73338833"/>
<dbReference type="Proteomes" id="UP000830671">
    <property type="component" value="Chromosome 3"/>
</dbReference>
<sequence length="49" mass="5276">MAGNDGWMNGLEAFFQGALGGDTMPRSLFSAPMTLLHSDDFSRDKLAPT</sequence>
<name>A0A9Q8SL30_9PEZI</name>
<reference evidence="1" key="1">
    <citation type="journal article" date="2021" name="Mol. Plant Microbe Interact.">
        <title>Complete Genome Sequence of the Plant-Pathogenic Fungus Colletotrichum lupini.</title>
        <authorList>
            <person name="Baroncelli R."/>
            <person name="Pensec F."/>
            <person name="Da Lio D."/>
            <person name="Boufleur T."/>
            <person name="Vicente I."/>
            <person name="Sarrocco S."/>
            <person name="Picot A."/>
            <person name="Baraldi E."/>
            <person name="Sukno S."/>
            <person name="Thon M."/>
            <person name="Le Floch G."/>
        </authorList>
    </citation>
    <scope>NUCLEOTIDE SEQUENCE</scope>
    <source>
        <strain evidence="1">IMI 504893</strain>
    </source>
</reference>
<keyword evidence="2" id="KW-1185">Reference proteome</keyword>
<evidence type="ECO:0000313" key="2">
    <source>
        <dbReference type="Proteomes" id="UP000830671"/>
    </source>
</evidence>